<dbReference type="Gene3D" id="3.30.460.10">
    <property type="entry name" value="Beta Polymerase, domain 2"/>
    <property type="match status" value="1"/>
</dbReference>
<feature type="domain" description="HD" evidence="8">
    <location>
        <begin position="44"/>
        <end position="143"/>
    </location>
</feature>
<dbReference type="InterPro" id="IPR007685">
    <property type="entry name" value="RelA_SpoT"/>
</dbReference>
<dbReference type="Pfam" id="PF13328">
    <property type="entry name" value="HD_4"/>
    <property type="match status" value="1"/>
</dbReference>
<dbReference type="CDD" id="cd05399">
    <property type="entry name" value="NT_Rel-Spo_like"/>
    <property type="match status" value="1"/>
</dbReference>
<keyword evidence="11" id="KW-1185">Reference proteome</keyword>
<dbReference type="InterPro" id="IPR004811">
    <property type="entry name" value="RelA/Spo_fam"/>
</dbReference>
<dbReference type="RefSeq" id="WP_322776823.1">
    <property type="nucleotide sequence ID" value="NZ_JARJFB010000061.1"/>
</dbReference>
<dbReference type="PANTHER" id="PTHR21262">
    <property type="entry name" value="GUANOSINE-3',5'-BIS DIPHOSPHATE 3'-PYROPHOSPHOHYDROLASE"/>
    <property type="match status" value="1"/>
</dbReference>
<name>A0ABU5NCQ8_9RICK</name>
<dbReference type="SMART" id="SM00954">
    <property type="entry name" value="RelA_SpoT"/>
    <property type="match status" value="1"/>
</dbReference>
<reference evidence="10 11" key="1">
    <citation type="submission" date="2023-03" db="EMBL/GenBank/DDBJ databases">
        <title>Host association and intracellularity evolved multiple times independently in the Rickettsiales.</title>
        <authorList>
            <person name="Castelli M."/>
            <person name="Nardi T."/>
            <person name="Gammuto L."/>
            <person name="Bellinzona G."/>
            <person name="Sabaneyeva E."/>
            <person name="Potekhin A."/>
            <person name="Serra V."/>
            <person name="Petroni G."/>
            <person name="Sassera D."/>
        </authorList>
    </citation>
    <scope>NUCLEOTIDE SEQUENCE [LARGE SCALE GENOMIC DNA]</scope>
    <source>
        <strain evidence="10 11">Sr 2-6</strain>
    </source>
</reference>
<dbReference type="Proteomes" id="UP001291687">
    <property type="component" value="Unassembled WGS sequence"/>
</dbReference>
<dbReference type="InterPro" id="IPR043519">
    <property type="entry name" value="NT_sf"/>
</dbReference>
<dbReference type="NCBIfam" id="TIGR00691">
    <property type="entry name" value="spoT_relA"/>
    <property type="match status" value="1"/>
</dbReference>
<evidence type="ECO:0000259" key="7">
    <source>
        <dbReference type="PROSITE" id="PS51671"/>
    </source>
</evidence>
<evidence type="ECO:0000313" key="10">
    <source>
        <dbReference type="EMBL" id="MEA0970926.1"/>
    </source>
</evidence>
<evidence type="ECO:0000256" key="1">
    <source>
        <dbReference type="ARBA" id="ARBA00013251"/>
    </source>
</evidence>
<feature type="domain" description="TGS" evidence="9">
    <location>
        <begin position="380"/>
        <end position="445"/>
    </location>
</feature>
<dbReference type="PROSITE" id="PS51880">
    <property type="entry name" value="TGS"/>
    <property type="match status" value="1"/>
</dbReference>
<dbReference type="InterPro" id="IPR004095">
    <property type="entry name" value="TGS"/>
</dbReference>
<feature type="domain" description="ACT" evidence="7">
    <location>
        <begin position="638"/>
        <end position="712"/>
    </location>
</feature>
<dbReference type="SMART" id="SM00471">
    <property type="entry name" value="HDc"/>
    <property type="match status" value="1"/>
</dbReference>
<evidence type="ECO:0000256" key="5">
    <source>
        <dbReference type="ARBA" id="ARBA00048244"/>
    </source>
</evidence>
<dbReference type="Pfam" id="PF02824">
    <property type="entry name" value="TGS"/>
    <property type="match status" value="1"/>
</dbReference>
<dbReference type="SUPFAM" id="SSF81301">
    <property type="entry name" value="Nucleotidyltransferase"/>
    <property type="match status" value="1"/>
</dbReference>
<dbReference type="Pfam" id="PF13291">
    <property type="entry name" value="ACT_4"/>
    <property type="match status" value="1"/>
</dbReference>
<dbReference type="PROSITE" id="PS51831">
    <property type="entry name" value="HD"/>
    <property type="match status" value="1"/>
</dbReference>
<comment type="caution">
    <text evidence="10">The sequence shown here is derived from an EMBL/GenBank/DDBJ whole genome shotgun (WGS) entry which is preliminary data.</text>
</comment>
<comment type="catalytic activity">
    <reaction evidence="5">
        <text>GTP + ATP = guanosine 3'-diphosphate 5'-triphosphate + AMP</text>
        <dbReference type="Rhea" id="RHEA:22088"/>
        <dbReference type="ChEBI" id="CHEBI:30616"/>
        <dbReference type="ChEBI" id="CHEBI:37565"/>
        <dbReference type="ChEBI" id="CHEBI:142410"/>
        <dbReference type="ChEBI" id="CHEBI:456215"/>
        <dbReference type="EC" id="2.7.6.5"/>
    </reaction>
</comment>
<gene>
    <name evidence="10" type="ORF">Megvenef_00895</name>
</gene>
<dbReference type="Pfam" id="PF19296">
    <property type="entry name" value="RelA_AH_RIS"/>
    <property type="match status" value="1"/>
</dbReference>
<dbReference type="PANTHER" id="PTHR21262:SF36">
    <property type="entry name" value="BIFUNCTIONAL (P)PPGPP SYNTHASE_HYDROLASE SPOT"/>
    <property type="match status" value="1"/>
</dbReference>
<evidence type="ECO:0000256" key="4">
    <source>
        <dbReference type="ARBA" id="ARBA00032407"/>
    </source>
</evidence>
<dbReference type="InterPro" id="IPR045865">
    <property type="entry name" value="ACT-like_dom_sf"/>
</dbReference>
<dbReference type="Pfam" id="PF04607">
    <property type="entry name" value="RelA_SpoT"/>
    <property type="match status" value="1"/>
</dbReference>
<dbReference type="PROSITE" id="PS51671">
    <property type="entry name" value="ACT"/>
    <property type="match status" value="1"/>
</dbReference>
<dbReference type="EMBL" id="JARJFB010000061">
    <property type="protein sequence ID" value="MEA0970926.1"/>
    <property type="molecule type" value="Genomic_DNA"/>
</dbReference>
<evidence type="ECO:0000259" key="8">
    <source>
        <dbReference type="PROSITE" id="PS51831"/>
    </source>
</evidence>
<dbReference type="InterPro" id="IPR006674">
    <property type="entry name" value="HD_domain"/>
</dbReference>
<dbReference type="InterPro" id="IPR003607">
    <property type="entry name" value="HD/PDEase_dom"/>
</dbReference>
<sequence>MDHQEVIDKYKSYGVKLDEVVVRKAIDFAVKYHGSQKRASGEPYYYHPLQVAEIIAQMRLDSDSIVTAILHDTIEDTDLTIECIEKNFSKDIAKLVDGVTKLTKIEFKADNVRQAENFRKLLLAMSDDIRVLLIKLADRLHNMRTIDFISKPEKRERIALETMEIYAPLAERIGVQQIKGELQDICFRVLHPEVRKSILNRFDSIESGKENFVDQIVQQIKNTISTNGMEADVSGRRKTPYSTWMKMKQKDIGLDQLSDIVAFRVIVNSVEDCYRALGIIHSAYKMVPDNFQDFISTPKNNGYQSLHTVVIGPLMQKIEIQIRTKEMHEIAELGVAAHWRYKQGHVDHADGKKYTWIRELLAILDQDAAPDEFIQNTKLAMYYDQVFCFTPKGKLIALPNGATTVDFAYMVHSDIGNSCVGAKVNGRIVPLRTQLVNGDQVEIITSKNQTASPSWEKFVVTGKARAEIKKTIRAQQYDQYVKLGHNIISKAFKVASVENEAKALEVATKFFDKTKNDLFFAIGEGTITREEVVKQVQPKKSRLSSTFSLLKFGRKRSPEDKQDNSVPIKGLISGMVMHYAKCCHPLPGDKIVGVIHTGSGVTIHTSDCEMLNNFAGMPERIIDLTWDSNTSNIPFVCRITLILLNESASLSVISTEIARDGGNITNFKITSRNPDYFEMNFDIEVNSVEHLEKIINSLRTKRVVQNVQRAKY</sequence>
<dbReference type="CDD" id="cd00077">
    <property type="entry name" value="HDc"/>
    <property type="match status" value="1"/>
</dbReference>
<dbReference type="SUPFAM" id="SSF81271">
    <property type="entry name" value="TGS-like"/>
    <property type="match status" value="1"/>
</dbReference>
<evidence type="ECO:0000313" key="11">
    <source>
        <dbReference type="Proteomes" id="UP001291687"/>
    </source>
</evidence>
<dbReference type="CDD" id="cd04876">
    <property type="entry name" value="ACT_RelA-SpoT"/>
    <property type="match status" value="1"/>
</dbReference>
<dbReference type="Gene3D" id="1.10.3210.10">
    <property type="entry name" value="Hypothetical protein af1432"/>
    <property type="match status" value="1"/>
</dbReference>
<evidence type="ECO:0000256" key="6">
    <source>
        <dbReference type="RuleBase" id="RU003847"/>
    </source>
</evidence>
<dbReference type="EC" id="2.7.6.5" evidence="1"/>
<dbReference type="InterPro" id="IPR012675">
    <property type="entry name" value="Beta-grasp_dom_sf"/>
</dbReference>
<dbReference type="InterPro" id="IPR012676">
    <property type="entry name" value="TGS-like"/>
</dbReference>
<dbReference type="Gene3D" id="3.10.20.30">
    <property type="match status" value="1"/>
</dbReference>
<proteinExistence type="inferred from homology"/>
<evidence type="ECO:0000256" key="2">
    <source>
        <dbReference type="ARBA" id="ARBA00014315"/>
    </source>
</evidence>
<comment type="function">
    <text evidence="6">In eubacteria ppGpp (guanosine 3'-diphosphate 5'-diphosphate) is a mediator of the stringent response that coordinates a variety of cellular activities in response to changes in nutritional abundance.</text>
</comment>
<evidence type="ECO:0000259" key="9">
    <source>
        <dbReference type="PROSITE" id="PS51880"/>
    </source>
</evidence>
<comment type="similarity">
    <text evidence="6">Belongs to the relA/spoT family.</text>
</comment>
<dbReference type="SUPFAM" id="SSF55021">
    <property type="entry name" value="ACT-like"/>
    <property type="match status" value="1"/>
</dbReference>
<dbReference type="InterPro" id="IPR002912">
    <property type="entry name" value="ACT_dom"/>
</dbReference>
<organism evidence="10 11">
    <name type="scientific">Candidatus Megaera venefica</name>
    <dbReference type="NCBI Taxonomy" id="2055910"/>
    <lineage>
        <taxon>Bacteria</taxon>
        <taxon>Pseudomonadati</taxon>
        <taxon>Pseudomonadota</taxon>
        <taxon>Alphaproteobacteria</taxon>
        <taxon>Rickettsiales</taxon>
        <taxon>Rickettsiaceae</taxon>
        <taxon>Candidatus Megaera</taxon>
    </lineage>
</organism>
<dbReference type="SUPFAM" id="SSF109604">
    <property type="entry name" value="HD-domain/PDEase-like"/>
    <property type="match status" value="1"/>
</dbReference>
<evidence type="ECO:0000256" key="3">
    <source>
        <dbReference type="ARBA" id="ARBA00029754"/>
    </source>
</evidence>
<dbReference type="Gene3D" id="3.30.70.260">
    <property type="match status" value="1"/>
</dbReference>
<dbReference type="InterPro" id="IPR045600">
    <property type="entry name" value="RelA/SpoT_AH_RIS"/>
</dbReference>
<accession>A0ABU5NCQ8</accession>
<dbReference type="CDD" id="cd01668">
    <property type="entry name" value="TGS_RSH"/>
    <property type="match status" value="1"/>
</dbReference>
<protein>
    <recommendedName>
        <fullName evidence="2">GTP pyrophosphokinase rsh</fullName>
        <ecNumber evidence="1">2.7.6.5</ecNumber>
    </recommendedName>
    <alternativeName>
        <fullName evidence="4">(p)ppGpp synthase</fullName>
    </alternativeName>
    <alternativeName>
        <fullName evidence="3">ATP:GTP 3'-pyrophosphotransferase</fullName>
    </alternativeName>
</protein>
<dbReference type="InterPro" id="IPR033655">
    <property type="entry name" value="TGS_RelA/SpoT"/>
</dbReference>